<name>A0A2T0WEH2_9RHOB</name>
<gene>
    <name evidence="5" type="ORF">CLV74_11921</name>
</gene>
<proteinExistence type="predicted"/>
<dbReference type="RefSeq" id="WP_106267977.1">
    <property type="nucleotide sequence ID" value="NZ_PVTQ01000019.1"/>
</dbReference>
<reference evidence="5 6" key="1">
    <citation type="submission" date="2018-03" db="EMBL/GenBank/DDBJ databases">
        <title>Genomic Encyclopedia of Archaeal and Bacterial Type Strains, Phase II (KMG-II): from individual species to whole genera.</title>
        <authorList>
            <person name="Goeker M."/>
        </authorList>
    </citation>
    <scope>NUCLEOTIDE SEQUENCE [LARGE SCALE GENOMIC DNA]</scope>
    <source>
        <strain evidence="5 6">DSM 100212</strain>
    </source>
</reference>
<dbReference type="AlphaFoldDB" id="A0A2T0WEH2"/>
<accession>A0A2T0WEH2</accession>
<dbReference type="EMBL" id="PVTQ01000019">
    <property type="protein sequence ID" value="PRY84924.1"/>
    <property type="molecule type" value="Genomic_DNA"/>
</dbReference>
<dbReference type="InterPro" id="IPR058637">
    <property type="entry name" value="YknX-like_C"/>
</dbReference>
<evidence type="ECO:0000256" key="2">
    <source>
        <dbReference type="ARBA" id="ARBA00023054"/>
    </source>
</evidence>
<sequence>MARKKLSRSVLIAIAACLVCAALVFAFWPRATMVDLGHVSRGEMRLTVDEQGKTRVRDAYVISTPIDGRLLRVQVQPGDPVQQGVTVVAQMLPANPAALDIRTRGQALAAVEAAEAALHVAEANLEAARADADLAQSDLDRTSRLAGSGIASPAALERAQSAARAAQAQLATAAAAIEQQNAQVRSARAVLIGFNDPDFYDDENDHTDQARIIHAPISGVVLQVIHQDETTLSVGSPILVIGDVEQDLEVVVELISSDAINVHTGDPVEIVNWGGEGALTGKVIRVEPYGETKVSALGVEEQRVTAVIHLSSPPQDRIGLGHGFAVEAQIVVWSAEDALRVPSSALFREGPDWAVFVANDGTAQMRRVTIGFDNGQEAEVKEGLAEGDQIVLYPPADLTGGTAITQRVVE</sequence>
<feature type="domain" description="YknX-like C-terminal permuted SH3-like" evidence="4">
    <location>
        <begin position="338"/>
        <end position="405"/>
    </location>
</feature>
<dbReference type="Gene3D" id="2.40.50.100">
    <property type="match status" value="1"/>
</dbReference>
<dbReference type="Gene3D" id="2.40.420.20">
    <property type="match status" value="1"/>
</dbReference>
<dbReference type="Proteomes" id="UP000238392">
    <property type="component" value="Unassembled WGS sequence"/>
</dbReference>
<dbReference type="Pfam" id="PF25989">
    <property type="entry name" value="YknX_C"/>
    <property type="match status" value="1"/>
</dbReference>
<protein>
    <submittedName>
        <fullName evidence="5">HlyD family secretion protein</fullName>
    </submittedName>
</protein>
<dbReference type="InterPro" id="IPR050465">
    <property type="entry name" value="UPF0194_transport"/>
</dbReference>
<evidence type="ECO:0000256" key="1">
    <source>
        <dbReference type="ARBA" id="ARBA00004196"/>
    </source>
</evidence>
<dbReference type="OrthoDB" id="9791520at2"/>
<comment type="subcellular location">
    <subcellularLocation>
        <location evidence="1">Cell envelope</location>
    </subcellularLocation>
</comment>
<evidence type="ECO:0000256" key="3">
    <source>
        <dbReference type="SAM" id="Coils"/>
    </source>
</evidence>
<keyword evidence="2 3" id="KW-0175">Coiled coil</keyword>
<dbReference type="SUPFAM" id="SSF56954">
    <property type="entry name" value="Outer membrane efflux proteins (OEP)"/>
    <property type="match status" value="1"/>
</dbReference>
<evidence type="ECO:0000259" key="4">
    <source>
        <dbReference type="Pfam" id="PF25989"/>
    </source>
</evidence>
<dbReference type="PANTHER" id="PTHR32347">
    <property type="entry name" value="EFFLUX SYSTEM COMPONENT YKNX-RELATED"/>
    <property type="match status" value="1"/>
</dbReference>
<feature type="coiled-coil region" evidence="3">
    <location>
        <begin position="111"/>
        <end position="183"/>
    </location>
</feature>
<dbReference type="GO" id="GO:0030313">
    <property type="term" value="C:cell envelope"/>
    <property type="evidence" value="ECO:0007669"/>
    <property type="project" value="UniProtKB-SubCell"/>
</dbReference>
<dbReference type="PANTHER" id="PTHR32347:SF29">
    <property type="entry name" value="UPF0194 MEMBRANE PROTEIN YBHG"/>
    <property type="match status" value="1"/>
</dbReference>
<evidence type="ECO:0000313" key="6">
    <source>
        <dbReference type="Proteomes" id="UP000238392"/>
    </source>
</evidence>
<evidence type="ECO:0000313" key="5">
    <source>
        <dbReference type="EMBL" id="PRY84924.1"/>
    </source>
</evidence>
<comment type="caution">
    <text evidence="5">The sequence shown here is derived from an EMBL/GenBank/DDBJ whole genome shotgun (WGS) entry which is preliminary data.</text>
</comment>
<keyword evidence="6" id="KW-1185">Reference proteome</keyword>
<organism evidence="5 6">
    <name type="scientific">Donghicola tyrosinivorans</name>
    <dbReference type="NCBI Taxonomy" id="1652492"/>
    <lineage>
        <taxon>Bacteria</taxon>
        <taxon>Pseudomonadati</taxon>
        <taxon>Pseudomonadota</taxon>
        <taxon>Alphaproteobacteria</taxon>
        <taxon>Rhodobacterales</taxon>
        <taxon>Roseobacteraceae</taxon>
        <taxon>Donghicola</taxon>
    </lineage>
</organism>
<dbReference type="Gene3D" id="1.10.287.470">
    <property type="entry name" value="Helix hairpin bin"/>
    <property type="match status" value="1"/>
</dbReference>